<feature type="signal peptide" evidence="1">
    <location>
        <begin position="1"/>
        <end position="21"/>
    </location>
</feature>
<feature type="chain" id="PRO_5008787916" evidence="1">
    <location>
        <begin position="22"/>
        <end position="140"/>
    </location>
</feature>
<reference evidence="2 4" key="2">
    <citation type="journal article" date="2013" name="Nature">
        <title>Insights into bilaterian evolution from three spiralian genomes.</title>
        <authorList>
            <person name="Simakov O."/>
            <person name="Marletaz F."/>
            <person name="Cho S.J."/>
            <person name="Edsinger-Gonzales E."/>
            <person name="Havlak P."/>
            <person name="Hellsten U."/>
            <person name="Kuo D.H."/>
            <person name="Larsson T."/>
            <person name="Lv J."/>
            <person name="Arendt D."/>
            <person name="Savage R."/>
            <person name="Osoegawa K."/>
            <person name="de Jong P."/>
            <person name="Grimwood J."/>
            <person name="Chapman J.A."/>
            <person name="Shapiro H."/>
            <person name="Aerts A."/>
            <person name="Otillar R.P."/>
            <person name="Terry A.Y."/>
            <person name="Boore J.L."/>
            <person name="Grigoriev I.V."/>
            <person name="Lindberg D.R."/>
            <person name="Seaver E.C."/>
            <person name="Weisblat D.A."/>
            <person name="Putnam N.H."/>
            <person name="Rokhsar D.S."/>
        </authorList>
    </citation>
    <scope>NUCLEOTIDE SEQUENCE</scope>
    <source>
        <strain evidence="2 4">I ESC-2004</strain>
    </source>
</reference>
<keyword evidence="1" id="KW-0732">Signal</keyword>
<dbReference type="Proteomes" id="UP000014760">
    <property type="component" value="Unassembled WGS sequence"/>
</dbReference>
<dbReference type="EMBL" id="KB305118">
    <property type="protein sequence ID" value="ELU01362.1"/>
    <property type="molecule type" value="Genomic_DNA"/>
</dbReference>
<evidence type="ECO:0000313" key="2">
    <source>
        <dbReference type="EMBL" id="ELU01362.1"/>
    </source>
</evidence>
<dbReference type="AlphaFoldDB" id="R7UDM4"/>
<evidence type="ECO:0000313" key="4">
    <source>
        <dbReference type="Proteomes" id="UP000014760"/>
    </source>
</evidence>
<proteinExistence type="predicted"/>
<evidence type="ECO:0000256" key="1">
    <source>
        <dbReference type="SAM" id="SignalP"/>
    </source>
</evidence>
<dbReference type="EnsemblMetazoa" id="CapteT214235">
    <property type="protein sequence ID" value="CapteP214235"/>
    <property type="gene ID" value="CapteG214235"/>
</dbReference>
<gene>
    <name evidence="2" type="ORF">CAPTEDRAFT_214235</name>
</gene>
<dbReference type="EMBL" id="AMQN01009299">
    <property type="status" value="NOT_ANNOTATED_CDS"/>
    <property type="molecule type" value="Genomic_DNA"/>
</dbReference>
<organism evidence="2">
    <name type="scientific">Capitella teleta</name>
    <name type="common">Polychaete worm</name>
    <dbReference type="NCBI Taxonomy" id="283909"/>
    <lineage>
        <taxon>Eukaryota</taxon>
        <taxon>Metazoa</taxon>
        <taxon>Spiralia</taxon>
        <taxon>Lophotrochozoa</taxon>
        <taxon>Annelida</taxon>
        <taxon>Polychaeta</taxon>
        <taxon>Sedentaria</taxon>
        <taxon>Scolecida</taxon>
        <taxon>Capitellidae</taxon>
        <taxon>Capitella</taxon>
    </lineage>
</organism>
<sequence length="140" mass="15899">MKIFLAFTIALIGVFADFAMGLELGNRIFYTVKETYVNMTQYQRNFFMVMKATSPLEIQEQCGILVADRNAHLCEISMKYSKDTASAGARVYYAITMYRTGKDPALICLAIEEDLRNAAKWANIWGMRFNASKTVAMYIS</sequence>
<dbReference type="OrthoDB" id="6239463at2759"/>
<accession>R7UDM4</accession>
<name>R7UDM4_CAPTE</name>
<reference evidence="3" key="3">
    <citation type="submission" date="2015-06" db="UniProtKB">
        <authorList>
            <consortium name="EnsemblMetazoa"/>
        </authorList>
    </citation>
    <scope>IDENTIFICATION</scope>
</reference>
<evidence type="ECO:0000313" key="3">
    <source>
        <dbReference type="EnsemblMetazoa" id="CapteP214235"/>
    </source>
</evidence>
<dbReference type="HOGENOM" id="CLU_1836996_0_0_1"/>
<protein>
    <submittedName>
        <fullName evidence="2 3">Uncharacterized protein</fullName>
    </submittedName>
</protein>
<dbReference type="EMBL" id="AMQN01009300">
    <property type="status" value="NOT_ANNOTATED_CDS"/>
    <property type="molecule type" value="Genomic_DNA"/>
</dbReference>
<reference evidence="4" key="1">
    <citation type="submission" date="2012-12" db="EMBL/GenBank/DDBJ databases">
        <authorList>
            <person name="Hellsten U."/>
            <person name="Grimwood J."/>
            <person name="Chapman J.A."/>
            <person name="Shapiro H."/>
            <person name="Aerts A."/>
            <person name="Otillar R.P."/>
            <person name="Terry A.Y."/>
            <person name="Boore J.L."/>
            <person name="Simakov O."/>
            <person name="Marletaz F."/>
            <person name="Cho S.-J."/>
            <person name="Edsinger-Gonzales E."/>
            <person name="Havlak P."/>
            <person name="Kuo D.-H."/>
            <person name="Larsson T."/>
            <person name="Lv J."/>
            <person name="Arendt D."/>
            <person name="Savage R."/>
            <person name="Osoegawa K."/>
            <person name="de Jong P."/>
            <person name="Lindberg D.R."/>
            <person name="Seaver E.C."/>
            <person name="Weisblat D.A."/>
            <person name="Putnam N.H."/>
            <person name="Grigoriev I.V."/>
            <person name="Rokhsar D.S."/>
        </authorList>
    </citation>
    <scope>NUCLEOTIDE SEQUENCE</scope>
    <source>
        <strain evidence="4">I ESC-2004</strain>
    </source>
</reference>
<keyword evidence="4" id="KW-1185">Reference proteome</keyword>